<dbReference type="EMBL" id="BASE01000071">
    <property type="protein sequence ID" value="GAM14940.1"/>
    <property type="molecule type" value="Genomic_DNA"/>
</dbReference>
<dbReference type="Proteomes" id="UP000031014">
    <property type="component" value="Unassembled WGS sequence"/>
</dbReference>
<proteinExistence type="predicted"/>
<comment type="caution">
    <text evidence="1">The sequence shown here is derived from an EMBL/GenBank/DDBJ whole genome shotgun (WGS) entry which is preliminary data.</text>
</comment>
<dbReference type="AlphaFoldDB" id="A0A0A8X4R2"/>
<sequence length="37" mass="4429">MLESLFIFRVKYKSLHINHPFFGRRSIGIGLPKLIHY</sequence>
<keyword evidence="2" id="KW-1185">Reference proteome</keyword>
<dbReference type="STRING" id="1321606.SAMD00020551_3096"/>
<evidence type="ECO:0000313" key="1">
    <source>
        <dbReference type="EMBL" id="GAM14940.1"/>
    </source>
</evidence>
<organism evidence="1 2">
    <name type="scientific">Mesobacillus selenatarsenatis (strain DSM 18680 / JCM 14380 / FERM P-15431 / SF-1)</name>
    <dbReference type="NCBI Taxonomy" id="1321606"/>
    <lineage>
        <taxon>Bacteria</taxon>
        <taxon>Bacillati</taxon>
        <taxon>Bacillota</taxon>
        <taxon>Bacilli</taxon>
        <taxon>Bacillales</taxon>
        <taxon>Bacillaceae</taxon>
        <taxon>Mesobacillus</taxon>
    </lineage>
</organism>
<accession>A0A0A8X4R2</accession>
<reference evidence="1 2" key="1">
    <citation type="submission" date="2013-06" db="EMBL/GenBank/DDBJ databases">
        <title>Whole genome shotgun sequence of Bacillus selenatarsenatis SF-1.</title>
        <authorList>
            <person name="Kuroda M."/>
            <person name="Sei K."/>
            <person name="Yamashita M."/>
            <person name="Ike M."/>
        </authorList>
    </citation>
    <scope>NUCLEOTIDE SEQUENCE [LARGE SCALE GENOMIC DNA]</scope>
    <source>
        <strain evidence="1 2">SF-1</strain>
    </source>
</reference>
<evidence type="ECO:0000313" key="2">
    <source>
        <dbReference type="Proteomes" id="UP000031014"/>
    </source>
</evidence>
<gene>
    <name evidence="1" type="ORF">SAMD00020551_3096</name>
</gene>
<protein>
    <submittedName>
        <fullName evidence="1">Uncharacterized protein</fullName>
    </submittedName>
</protein>
<name>A0A0A8X4R2_MESS1</name>